<name>A0A1J5RZB2_9ZZZZ</name>
<reference evidence="2" key="1">
    <citation type="submission" date="2016-10" db="EMBL/GenBank/DDBJ databases">
        <title>Sequence of Gallionella enrichment culture.</title>
        <authorList>
            <person name="Poehlein A."/>
            <person name="Muehling M."/>
            <person name="Daniel R."/>
        </authorList>
    </citation>
    <scope>NUCLEOTIDE SEQUENCE</scope>
</reference>
<protein>
    <recommendedName>
        <fullName evidence="1">Four-carbon acid sugar kinase nucleotide binding domain-containing protein</fullName>
    </recommendedName>
</protein>
<organism evidence="2">
    <name type="scientific">mine drainage metagenome</name>
    <dbReference type="NCBI Taxonomy" id="410659"/>
    <lineage>
        <taxon>unclassified sequences</taxon>
        <taxon>metagenomes</taxon>
        <taxon>ecological metagenomes</taxon>
    </lineage>
</organism>
<dbReference type="InterPro" id="IPR031475">
    <property type="entry name" value="NBD_C"/>
</dbReference>
<comment type="caution">
    <text evidence="2">The sequence shown here is derived from an EMBL/GenBank/DDBJ whole genome shotgun (WGS) entry which is preliminary data.</text>
</comment>
<evidence type="ECO:0000259" key="1">
    <source>
        <dbReference type="Pfam" id="PF17042"/>
    </source>
</evidence>
<dbReference type="InterPro" id="IPR042213">
    <property type="entry name" value="NBD_C_sf"/>
</dbReference>
<dbReference type="SUPFAM" id="SSF142764">
    <property type="entry name" value="YgbK-like"/>
    <property type="match status" value="1"/>
</dbReference>
<dbReference type="EMBL" id="MLJW01000207">
    <property type="protein sequence ID" value="OIQ93429.1"/>
    <property type="molecule type" value="Genomic_DNA"/>
</dbReference>
<feature type="domain" description="Four-carbon acid sugar kinase nucleotide binding" evidence="1">
    <location>
        <begin position="16"/>
        <end position="98"/>
    </location>
</feature>
<dbReference type="Pfam" id="PF17042">
    <property type="entry name" value="NBD_C"/>
    <property type="match status" value="1"/>
</dbReference>
<dbReference type="Gene3D" id="3.40.980.20">
    <property type="entry name" value="Four-carbon acid sugar kinase, nucleotide binding domain"/>
    <property type="match status" value="1"/>
</dbReference>
<gene>
    <name evidence="2" type="ORF">GALL_245800</name>
</gene>
<accession>A0A1J5RZB2</accession>
<sequence>MSQSAARAVLIHARPGAGSDAARVAGSLAEAGVTLAARLAAGALVATGGDTAQALLAALAVPTIEVRGELLPGAVLGTISCLGRRLPLVTKGGGSGDGRSLLDIFRLLEGQCRTRAG</sequence>
<proteinExistence type="predicted"/>
<dbReference type="AlphaFoldDB" id="A0A1J5RZB2"/>
<evidence type="ECO:0000313" key="2">
    <source>
        <dbReference type="EMBL" id="OIQ93429.1"/>
    </source>
</evidence>